<dbReference type="GO" id="GO:0005886">
    <property type="term" value="C:plasma membrane"/>
    <property type="evidence" value="ECO:0007669"/>
    <property type="project" value="UniProtKB-SubCell"/>
</dbReference>
<dbReference type="Gene3D" id="1.20.1070.10">
    <property type="entry name" value="Rhodopsin 7-helix transmembrane proteins"/>
    <property type="match status" value="1"/>
</dbReference>
<evidence type="ECO:0000256" key="5">
    <source>
        <dbReference type="ARBA" id="ARBA00023040"/>
    </source>
</evidence>
<sequence>MGGQNSGGIQDNNVVNFTFVHNMDNESRVAWTIICTAIMVIAAGGNLIVIWIVATNPRMRTVTNYFLLNLAVADALIATLSMPFLASYIVTQNWALGAAMCKVARFFGTVSVAASVLSLVAVSVDRYRAIVHPLLPRLSKSYIVFMIAVIWGGASIFASPLLFYSRIFSFTYVGDVTKRQCMVVWPDGVLNQIDFTYNITTFAVLYCLPLATLAVCYTVIGVKLWRGDVLGEYIPNRARQLKAKRKVVKMIVLVIAVFAVCWFPVHVYQFLAFLHDDIYMKPYAVHVYLAIWTLSMSSSMYNPFIYCWLNDRFRAGFKRVFRCLIPKSKNQNDPKGLGRRIPLTPTASSAMTTSTTTGINRNIANGKPALLCRTSIMGISVVDSTEDIF</sequence>
<feature type="transmembrane region" description="Helical" evidence="10">
    <location>
        <begin position="66"/>
        <end position="91"/>
    </location>
</feature>
<evidence type="ECO:0000256" key="2">
    <source>
        <dbReference type="ARBA" id="ARBA00022475"/>
    </source>
</evidence>
<reference evidence="12" key="1">
    <citation type="submission" date="2022-11" db="UniProtKB">
        <authorList>
            <consortium name="EnsemblMetazoa"/>
        </authorList>
    </citation>
    <scope>IDENTIFICATION</scope>
</reference>
<feature type="transmembrane region" description="Helical" evidence="10">
    <location>
        <begin position="103"/>
        <end position="122"/>
    </location>
</feature>
<evidence type="ECO:0000259" key="11">
    <source>
        <dbReference type="PROSITE" id="PS50262"/>
    </source>
</evidence>
<keyword evidence="4 10" id="KW-1133">Transmembrane helix</keyword>
<evidence type="ECO:0000313" key="12">
    <source>
        <dbReference type="EnsemblMetazoa" id="XP_038060905.1"/>
    </source>
</evidence>
<dbReference type="OrthoDB" id="10066673at2759"/>
<organism evidence="12 13">
    <name type="scientific">Patiria miniata</name>
    <name type="common">Bat star</name>
    <name type="synonym">Asterina miniata</name>
    <dbReference type="NCBI Taxonomy" id="46514"/>
    <lineage>
        <taxon>Eukaryota</taxon>
        <taxon>Metazoa</taxon>
        <taxon>Echinodermata</taxon>
        <taxon>Eleutherozoa</taxon>
        <taxon>Asterozoa</taxon>
        <taxon>Asteroidea</taxon>
        <taxon>Valvatacea</taxon>
        <taxon>Valvatida</taxon>
        <taxon>Asterinidae</taxon>
        <taxon>Patiria</taxon>
    </lineage>
</organism>
<keyword evidence="13" id="KW-1185">Reference proteome</keyword>
<dbReference type="Pfam" id="PF00001">
    <property type="entry name" value="7tm_1"/>
    <property type="match status" value="1"/>
</dbReference>
<dbReference type="PANTHER" id="PTHR46925:SF2">
    <property type="entry name" value="G-PROTEIN COUPLED RECEPTOR TKR-1-RELATED"/>
    <property type="match status" value="1"/>
</dbReference>
<evidence type="ECO:0000256" key="3">
    <source>
        <dbReference type="ARBA" id="ARBA00022692"/>
    </source>
</evidence>
<dbReference type="PROSITE" id="PS00237">
    <property type="entry name" value="G_PROTEIN_RECEP_F1_1"/>
    <property type="match status" value="1"/>
</dbReference>
<feature type="transmembrane region" description="Helical" evidence="10">
    <location>
        <begin position="142"/>
        <end position="164"/>
    </location>
</feature>
<comment type="similarity">
    <text evidence="9">Belongs to the G-protein coupled receptor 1 family.</text>
</comment>
<dbReference type="InterPro" id="IPR001681">
    <property type="entry name" value="Neurokn_rcpt"/>
</dbReference>
<dbReference type="InterPro" id="IPR000276">
    <property type="entry name" value="GPCR_Rhodpsn"/>
</dbReference>
<accession>A0A914AAL4</accession>
<dbReference type="PROSITE" id="PS50262">
    <property type="entry name" value="G_PROTEIN_RECEP_F1_2"/>
    <property type="match status" value="1"/>
</dbReference>
<dbReference type="RefSeq" id="XP_038060908.1">
    <property type="nucleotide sequence ID" value="XM_038204980.1"/>
</dbReference>
<keyword evidence="2" id="KW-1003">Cell membrane</keyword>
<dbReference type="PRINTS" id="PR00244">
    <property type="entry name" value="NEUROKININR"/>
</dbReference>
<dbReference type="RefSeq" id="XP_038060906.1">
    <property type="nucleotide sequence ID" value="XM_038204978.1"/>
</dbReference>
<protein>
    <recommendedName>
        <fullName evidence="11">G-protein coupled receptors family 1 profile domain-containing protein</fullName>
    </recommendedName>
</protein>
<dbReference type="CDD" id="cd15390">
    <property type="entry name" value="7tmA_TACR"/>
    <property type="match status" value="1"/>
</dbReference>
<evidence type="ECO:0000256" key="6">
    <source>
        <dbReference type="ARBA" id="ARBA00023136"/>
    </source>
</evidence>
<dbReference type="RefSeq" id="XP_038060907.1">
    <property type="nucleotide sequence ID" value="XM_038204979.1"/>
</dbReference>
<dbReference type="EnsemblMetazoa" id="XM_038204980.1">
    <property type="protein sequence ID" value="XP_038060908.1"/>
    <property type="gene ID" value="LOC119731737"/>
</dbReference>
<feature type="transmembrane region" description="Helical" evidence="10">
    <location>
        <begin position="29"/>
        <end position="54"/>
    </location>
</feature>
<evidence type="ECO:0000256" key="1">
    <source>
        <dbReference type="ARBA" id="ARBA00004651"/>
    </source>
</evidence>
<feature type="transmembrane region" description="Helical" evidence="10">
    <location>
        <begin position="247"/>
        <end position="265"/>
    </location>
</feature>
<feature type="transmembrane region" description="Helical" evidence="10">
    <location>
        <begin position="203"/>
        <end position="226"/>
    </location>
</feature>
<dbReference type="PANTHER" id="PTHR46925">
    <property type="entry name" value="G-PROTEIN COUPLED RECEPTOR TKR-1-RELATED"/>
    <property type="match status" value="1"/>
</dbReference>
<dbReference type="SUPFAM" id="SSF81321">
    <property type="entry name" value="Family A G protein-coupled receptor-like"/>
    <property type="match status" value="1"/>
</dbReference>
<keyword evidence="5 9" id="KW-0297">G-protein coupled receptor</keyword>
<keyword evidence="8 9" id="KW-0807">Transducer</keyword>
<evidence type="ECO:0000256" key="8">
    <source>
        <dbReference type="ARBA" id="ARBA00023224"/>
    </source>
</evidence>
<dbReference type="EnsemblMetazoa" id="XM_038204979.1">
    <property type="protein sequence ID" value="XP_038060907.1"/>
    <property type="gene ID" value="LOC119731737"/>
</dbReference>
<evidence type="ECO:0000256" key="4">
    <source>
        <dbReference type="ARBA" id="ARBA00022989"/>
    </source>
</evidence>
<dbReference type="SMART" id="SM01381">
    <property type="entry name" value="7TM_GPCR_Srsx"/>
    <property type="match status" value="1"/>
</dbReference>
<feature type="domain" description="G-protein coupled receptors family 1 profile" evidence="11">
    <location>
        <begin position="45"/>
        <end position="306"/>
    </location>
</feature>
<evidence type="ECO:0000256" key="9">
    <source>
        <dbReference type="RuleBase" id="RU000688"/>
    </source>
</evidence>
<dbReference type="OMA" id="FIMAGPQ"/>
<evidence type="ECO:0000256" key="10">
    <source>
        <dbReference type="SAM" id="Phobius"/>
    </source>
</evidence>
<name>A0A914AAL4_PATMI</name>
<dbReference type="InterPro" id="IPR017452">
    <property type="entry name" value="GPCR_Rhodpsn_7TM"/>
</dbReference>
<proteinExistence type="inferred from homology"/>
<dbReference type="PRINTS" id="PR00237">
    <property type="entry name" value="GPCRRHODOPSN"/>
</dbReference>
<keyword evidence="7 9" id="KW-0675">Receptor</keyword>
<dbReference type="EnsemblMetazoa" id="XM_038204977.1">
    <property type="protein sequence ID" value="XP_038060905.1"/>
    <property type="gene ID" value="LOC119731737"/>
</dbReference>
<dbReference type="FunFam" id="1.20.1070.10:FF:000291">
    <property type="entry name" value="Predicted protein"/>
    <property type="match status" value="1"/>
</dbReference>
<evidence type="ECO:0000313" key="13">
    <source>
        <dbReference type="Proteomes" id="UP000887568"/>
    </source>
</evidence>
<keyword evidence="6 10" id="KW-0472">Membrane</keyword>
<comment type="subcellular location">
    <subcellularLocation>
        <location evidence="1">Cell membrane</location>
        <topology evidence="1">Multi-pass membrane protein</topology>
    </subcellularLocation>
</comment>
<dbReference type="GeneID" id="119731737"/>
<keyword evidence="3 9" id="KW-0812">Transmembrane</keyword>
<dbReference type="EnsemblMetazoa" id="XM_038204978.1">
    <property type="protein sequence ID" value="XP_038060906.1"/>
    <property type="gene ID" value="LOC119731737"/>
</dbReference>
<dbReference type="GO" id="GO:0004995">
    <property type="term" value="F:tachykinin receptor activity"/>
    <property type="evidence" value="ECO:0007669"/>
    <property type="project" value="InterPro"/>
</dbReference>
<feature type="transmembrane region" description="Helical" evidence="10">
    <location>
        <begin position="285"/>
        <end position="309"/>
    </location>
</feature>
<dbReference type="RefSeq" id="XP_038060905.1">
    <property type="nucleotide sequence ID" value="XM_038204977.1"/>
</dbReference>
<dbReference type="AlphaFoldDB" id="A0A914AAL4"/>
<evidence type="ECO:0000256" key="7">
    <source>
        <dbReference type="ARBA" id="ARBA00023170"/>
    </source>
</evidence>
<dbReference type="Proteomes" id="UP000887568">
    <property type="component" value="Unplaced"/>
</dbReference>